<dbReference type="InterPro" id="IPR001296">
    <property type="entry name" value="Glyco_trans_1"/>
</dbReference>
<evidence type="ECO:0000313" key="4">
    <source>
        <dbReference type="Proteomes" id="UP000000378"/>
    </source>
</evidence>
<dbReference type="KEGG" id="slp:Slip_0834"/>
<gene>
    <name evidence="3" type="ordered locus">Slip_0834</name>
</gene>
<dbReference type="CDD" id="cd03817">
    <property type="entry name" value="GT4_UGDG-like"/>
    <property type="match status" value="1"/>
</dbReference>
<dbReference type="PANTHER" id="PTHR45947">
    <property type="entry name" value="SULFOQUINOVOSYL TRANSFERASE SQD2"/>
    <property type="match status" value="1"/>
</dbReference>
<dbReference type="AlphaFoldDB" id="D7CLM9"/>
<protein>
    <submittedName>
        <fullName evidence="3">Glycosyl transferase group 1</fullName>
    </submittedName>
</protein>
<dbReference type="CAZy" id="GT4">
    <property type="family name" value="Glycosyltransferase Family 4"/>
</dbReference>
<reference evidence="4" key="1">
    <citation type="journal article" date="2010" name="Stand. Genomic Sci.">
        <title>Complete genome sequence of Syntrophothermus lipocalidus type strain (TGB-C1T).</title>
        <authorList>
            <consortium name="US DOE Joint Genome Institute (JGI-PGF)"/>
            <person name="Djao O."/>
            <person name="Zhang X."/>
            <person name="Lucas S."/>
            <person name="Lapidus A."/>
            <person name="Glavina Del Rio T."/>
            <person name="Nolan M."/>
            <person name="Tice H."/>
            <person name="Cheng J."/>
            <person name="Han C."/>
            <person name="Tapia R."/>
            <person name="Goodwin L."/>
            <person name="Pitluck S."/>
            <person name="Liolios K."/>
            <person name="Ivanova N."/>
            <person name="Mavromatis K."/>
            <person name="Mikhailova N."/>
            <person name="Ovchinnikova G."/>
            <person name="Pati A."/>
            <person name="Brambilla E."/>
            <person name="Chen A."/>
            <person name="Palaniappan K."/>
            <person name="Land M."/>
            <person name="Hauser L."/>
            <person name="Chang Y."/>
            <person name="Jeffries C."/>
            <person name="Rohde M."/>
            <person name="Sikorski J."/>
            <person name="Spring S."/>
            <person name="Goker M."/>
            <person name="Detter J."/>
            <person name="Woyke T."/>
            <person name="Bristow J."/>
            <person name="Eisen J."/>
            <person name="Markowitz V."/>
            <person name="Hugenholtz P."/>
            <person name="Kyrpides N."/>
            <person name="Klenk H."/>
        </authorList>
    </citation>
    <scope>NUCLEOTIDE SEQUENCE [LARGE SCALE GENOMIC DNA]</scope>
    <source>
        <strain evidence="4">DSM 12680 / TGB-C1</strain>
    </source>
</reference>
<dbReference type="EMBL" id="CP002048">
    <property type="protein sequence ID" value="ADI01614.1"/>
    <property type="molecule type" value="Genomic_DNA"/>
</dbReference>
<dbReference type="eggNOG" id="COG0438">
    <property type="taxonomic scope" value="Bacteria"/>
</dbReference>
<dbReference type="InterPro" id="IPR050194">
    <property type="entry name" value="Glycosyltransferase_grp1"/>
</dbReference>
<dbReference type="STRING" id="643648.Slip_0834"/>
<dbReference type="Pfam" id="PF13439">
    <property type="entry name" value="Glyco_transf_4"/>
    <property type="match status" value="1"/>
</dbReference>
<feature type="domain" description="Glycosyl transferase family 1" evidence="1">
    <location>
        <begin position="195"/>
        <end position="355"/>
    </location>
</feature>
<dbReference type="InterPro" id="IPR028098">
    <property type="entry name" value="Glyco_trans_4-like_N"/>
</dbReference>
<dbReference type="Pfam" id="PF00534">
    <property type="entry name" value="Glycos_transf_1"/>
    <property type="match status" value="1"/>
</dbReference>
<organism evidence="3 4">
    <name type="scientific">Syntrophothermus lipocalidus (strain DSM 12680 / TGB-C1)</name>
    <dbReference type="NCBI Taxonomy" id="643648"/>
    <lineage>
        <taxon>Bacteria</taxon>
        <taxon>Bacillati</taxon>
        <taxon>Bacillota</taxon>
        <taxon>Clostridia</taxon>
        <taxon>Eubacteriales</taxon>
        <taxon>Syntrophomonadaceae</taxon>
        <taxon>Syntrophothermus</taxon>
    </lineage>
</organism>
<keyword evidence="3" id="KW-0808">Transferase</keyword>
<evidence type="ECO:0000259" key="1">
    <source>
        <dbReference type="Pfam" id="PF00534"/>
    </source>
</evidence>
<evidence type="ECO:0000259" key="2">
    <source>
        <dbReference type="Pfam" id="PF13439"/>
    </source>
</evidence>
<name>D7CLM9_SYNLT</name>
<feature type="domain" description="Glycosyltransferase subfamily 4-like N-terminal" evidence="2">
    <location>
        <begin position="18"/>
        <end position="184"/>
    </location>
</feature>
<dbReference type="RefSeq" id="WP_013175016.1">
    <property type="nucleotide sequence ID" value="NC_014220.1"/>
</dbReference>
<proteinExistence type="predicted"/>
<dbReference type="HOGENOM" id="CLU_009583_2_0_9"/>
<dbReference type="SUPFAM" id="SSF53756">
    <property type="entry name" value="UDP-Glycosyltransferase/glycogen phosphorylase"/>
    <property type="match status" value="1"/>
</dbReference>
<keyword evidence="4" id="KW-1185">Reference proteome</keyword>
<dbReference type="Gene3D" id="3.40.50.2000">
    <property type="entry name" value="Glycogen Phosphorylase B"/>
    <property type="match status" value="2"/>
</dbReference>
<dbReference type="Proteomes" id="UP000000378">
    <property type="component" value="Chromosome"/>
</dbReference>
<dbReference type="PANTHER" id="PTHR45947:SF3">
    <property type="entry name" value="SULFOQUINOVOSYL TRANSFERASE SQD2"/>
    <property type="match status" value="1"/>
</dbReference>
<evidence type="ECO:0000313" key="3">
    <source>
        <dbReference type="EMBL" id="ADI01614.1"/>
    </source>
</evidence>
<sequence length="402" mass="46102">MVELRIGIFTDSYKPYTSGVVTSITTFSDELTRMGHDVYVFAPSYPQYKEYERNVFRFFSVPAPTNPDYTLAVPIAPRMNSVVEKLNLDIVHVHSPFLLGRWGAKCAERFDLPLVFTYHTLYDQYVHYVPIPQELARELVIVYSRHFCNRCDLVIAPSREVERLVRGYGIHTPVRVIPTGVQLDKFRRRKPGWIREHYHLPDDAPICLFVGRLTKEKNLEFLLEAFSMVKRQVPPAVLVLVAGGPMESELKRLATSLGLELERDVVFTGRLPFDELVDVYFDSTVFTFPSVTETQGLVLAEAMATGLPVVAVNAFGVQDTVDDGMNGYLVELDARQFAQKVVRLLTDEETRRGFSVRAVAKAKRLSSRAMAKKLEYEYLQLLEKPRKRANKRQWHGLYITRF</sequence>
<dbReference type="GO" id="GO:0016757">
    <property type="term" value="F:glycosyltransferase activity"/>
    <property type="evidence" value="ECO:0007669"/>
    <property type="project" value="InterPro"/>
</dbReference>
<reference evidence="3 4" key="2">
    <citation type="journal article" date="2010" name="Stand. Genomic Sci.">
        <title>Complete genome sequence of Syntrophothermus lipocalidus type strain (TGB-C1).</title>
        <authorList>
            <person name="Djao O.D."/>
            <person name="Zhang X."/>
            <person name="Lucas S."/>
            <person name="Lapidus A."/>
            <person name="Del Rio T.G."/>
            <person name="Nolan M."/>
            <person name="Tice H."/>
            <person name="Cheng J.F."/>
            <person name="Han C."/>
            <person name="Tapia R."/>
            <person name="Goodwin L."/>
            <person name="Pitluck S."/>
            <person name="Liolios K."/>
            <person name="Ivanova N."/>
            <person name="Mavromatis K."/>
            <person name="Mikhailova N."/>
            <person name="Ovchinnikova G."/>
            <person name="Pati A."/>
            <person name="Brambilla E."/>
            <person name="Chen A."/>
            <person name="Palaniappan K."/>
            <person name="Land M."/>
            <person name="Hauser L."/>
            <person name="Chang Y.J."/>
            <person name="Jeffries C.D."/>
            <person name="Rohde M."/>
            <person name="Sikorski J."/>
            <person name="Spring S."/>
            <person name="Goker M."/>
            <person name="Detter J.C."/>
            <person name="Woyke T."/>
            <person name="Bristow J."/>
            <person name="Eisen J.A."/>
            <person name="Markowitz V."/>
            <person name="Hugenholtz P."/>
            <person name="Kyrpides N.C."/>
            <person name="Klenk H.P."/>
        </authorList>
    </citation>
    <scope>NUCLEOTIDE SEQUENCE [LARGE SCALE GENOMIC DNA]</scope>
    <source>
        <strain evidence="4">DSM 12680 / TGB-C1</strain>
    </source>
</reference>
<accession>D7CLM9</accession>